<feature type="compositionally biased region" description="Polar residues" evidence="1">
    <location>
        <begin position="51"/>
        <end position="63"/>
    </location>
</feature>
<keyword evidence="3" id="KW-1185">Reference proteome</keyword>
<dbReference type="EMBL" id="JACCJC010000014">
    <property type="protein sequence ID" value="KAF6237448.1"/>
    <property type="molecule type" value="Genomic_DNA"/>
</dbReference>
<name>A0A8H6FZ22_9LECA</name>
<organism evidence="2 3">
    <name type="scientific">Letharia columbiana</name>
    <dbReference type="NCBI Taxonomy" id="112416"/>
    <lineage>
        <taxon>Eukaryota</taxon>
        <taxon>Fungi</taxon>
        <taxon>Dikarya</taxon>
        <taxon>Ascomycota</taxon>
        <taxon>Pezizomycotina</taxon>
        <taxon>Lecanoromycetes</taxon>
        <taxon>OSLEUM clade</taxon>
        <taxon>Lecanoromycetidae</taxon>
        <taxon>Lecanorales</taxon>
        <taxon>Lecanorineae</taxon>
        <taxon>Parmeliaceae</taxon>
        <taxon>Letharia</taxon>
    </lineage>
</organism>
<protein>
    <submittedName>
        <fullName evidence="2">Uncharacterized protein</fullName>
    </submittedName>
</protein>
<evidence type="ECO:0000313" key="3">
    <source>
        <dbReference type="Proteomes" id="UP000578531"/>
    </source>
</evidence>
<evidence type="ECO:0000313" key="2">
    <source>
        <dbReference type="EMBL" id="KAF6237448.1"/>
    </source>
</evidence>
<sequence length="84" mass="9249">MCIKIVERYAVCRCIYYSHAVDACPAYGRRGHSIKTQEVLVGYTCSRHTVNGSRSASSQQYNYPDSGYASGSTGGRNADGSFRR</sequence>
<accession>A0A8H6FZ22</accession>
<evidence type="ECO:0000256" key="1">
    <source>
        <dbReference type="SAM" id="MobiDB-lite"/>
    </source>
</evidence>
<gene>
    <name evidence="2" type="ORF">HO173_004338</name>
</gene>
<comment type="caution">
    <text evidence="2">The sequence shown here is derived from an EMBL/GenBank/DDBJ whole genome shotgun (WGS) entry which is preliminary data.</text>
</comment>
<dbReference type="OrthoDB" id="5355526at2759"/>
<dbReference type="Proteomes" id="UP000578531">
    <property type="component" value="Unassembled WGS sequence"/>
</dbReference>
<dbReference type="AlphaFoldDB" id="A0A8H6FZ22"/>
<feature type="region of interest" description="Disordered" evidence="1">
    <location>
        <begin position="51"/>
        <end position="84"/>
    </location>
</feature>
<proteinExistence type="predicted"/>
<dbReference type="GeneID" id="59286003"/>
<reference evidence="2 3" key="1">
    <citation type="journal article" date="2020" name="Genomics">
        <title>Complete, high-quality genomes from long-read metagenomic sequencing of two wolf lichen thalli reveals enigmatic genome architecture.</title>
        <authorList>
            <person name="McKenzie S.K."/>
            <person name="Walston R.F."/>
            <person name="Allen J.L."/>
        </authorList>
    </citation>
    <scope>NUCLEOTIDE SEQUENCE [LARGE SCALE GENOMIC DNA]</scope>
    <source>
        <strain evidence="2">WasteWater2</strain>
    </source>
</reference>
<dbReference type="RefSeq" id="XP_037166772.1">
    <property type="nucleotide sequence ID" value="XM_037306262.1"/>
</dbReference>